<keyword evidence="3 7" id="KW-0547">Nucleotide-binding</keyword>
<evidence type="ECO:0000256" key="3">
    <source>
        <dbReference type="ARBA" id="ARBA00022741"/>
    </source>
</evidence>
<dbReference type="PROSITE" id="PS00108">
    <property type="entry name" value="PROTEIN_KINASE_ST"/>
    <property type="match status" value="1"/>
</dbReference>
<dbReference type="PROSITE" id="PS51489">
    <property type="entry name" value="BUB1_N"/>
    <property type="match status" value="1"/>
</dbReference>
<dbReference type="AlphaFoldDB" id="A0A7K7VH71"/>
<dbReference type="InterPro" id="IPR015661">
    <property type="entry name" value="Bub1/Mad3"/>
</dbReference>
<feature type="compositionally biased region" description="Basic and acidic residues" evidence="8">
    <location>
        <begin position="547"/>
        <end position="564"/>
    </location>
</feature>
<evidence type="ECO:0000256" key="4">
    <source>
        <dbReference type="ARBA" id="ARBA00022838"/>
    </source>
</evidence>
<name>A0A7K7VH71_EUDEL</name>
<keyword evidence="6" id="KW-0137">Centromere</keyword>
<evidence type="ECO:0000256" key="2">
    <source>
        <dbReference type="ARBA" id="ARBA00022454"/>
    </source>
</evidence>
<feature type="compositionally biased region" description="Basic and acidic residues" evidence="8">
    <location>
        <begin position="296"/>
        <end position="307"/>
    </location>
</feature>
<dbReference type="GO" id="GO:0005634">
    <property type="term" value="C:nucleus"/>
    <property type="evidence" value="ECO:0007669"/>
    <property type="project" value="TreeGrafter"/>
</dbReference>
<feature type="domain" description="Protein kinase" evidence="9">
    <location>
        <begin position="781"/>
        <end position="1095"/>
    </location>
</feature>
<dbReference type="Proteomes" id="UP000533954">
    <property type="component" value="Unassembled WGS sequence"/>
</dbReference>
<protein>
    <submittedName>
        <fullName evidence="11">BUB1 kinase</fullName>
    </submittedName>
</protein>
<feature type="non-terminal residue" evidence="11">
    <location>
        <position position="1"/>
    </location>
</feature>
<dbReference type="Pfam" id="PF08311">
    <property type="entry name" value="Mad3_BUB1_I"/>
    <property type="match status" value="1"/>
</dbReference>
<dbReference type="InterPro" id="IPR008271">
    <property type="entry name" value="Ser/Thr_kinase_AS"/>
</dbReference>
<accession>A0A7K7VH71</accession>
<dbReference type="FunFam" id="1.10.510.10:FF:000390">
    <property type="entry name" value="Mitotic checkpoint serine/threonine-protein kinase BUB1"/>
    <property type="match status" value="1"/>
</dbReference>
<dbReference type="PANTHER" id="PTHR14030:SF26">
    <property type="entry name" value="MITOTIC CHECKPOINT SERINE_THREONINE-PROTEIN KINASE BUB1"/>
    <property type="match status" value="1"/>
</dbReference>
<evidence type="ECO:0000256" key="1">
    <source>
        <dbReference type="ARBA" id="ARBA00004629"/>
    </source>
</evidence>
<evidence type="ECO:0000256" key="6">
    <source>
        <dbReference type="ARBA" id="ARBA00023328"/>
    </source>
</evidence>
<feature type="region of interest" description="Disordered" evidence="8">
    <location>
        <begin position="545"/>
        <end position="567"/>
    </location>
</feature>
<dbReference type="EMBL" id="VZSX01000146">
    <property type="protein sequence ID" value="NXA40775.1"/>
    <property type="molecule type" value="Genomic_DNA"/>
</dbReference>
<keyword evidence="2" id="KW-0158">Chromosome</keyword>
<dbReference type="GO" id="GO:0004672">
    <property type="term" value="F:protein kinase activity"/>
    <property type="evidence" value="ECO:0007669"/>
    <property type="project" value="InterPro"/>
</dbReference>
<dbReference type="OrthoDB" id="248495at2759"/>
<dbReference type="InterPro" id="IPR013212">
    <property type="entry name" value="Mad3/Bub1_I"/>
</dbReference>
<dbReference type="Gene3D" id="1.25.40.430">
    <property type="match status" value="1"/>
</dbReference>
<organism evidence="11 12">
    <name type="scientific">Eudromia elegans</name>
    <name type="common">Elegant crested-tinamou</name>
    <dbReference type="NCBI Taxonomy" id="8805"/>
    <lineage>
        <taxon>Eukaryota</taxon>
        <taxon>Metazoa</taxon>
        <taxon>Chordata</taxon>
        <taxon>Craniata</taxon>
        <taxon>Vertebrata</taxon>
        <taxon>Euteleostomi</taxon>
        <taxon>Archelosauria</taxon>
        <taxon>Archosauria</taxon>
        <taxon>Dinosauria</taxon>
        <taxon>Saurischia</taxon>
        <taxon>Theropoda</taxon>
        <taxon>Coelurosauria</taxon>
        <taxon>Aves</taxon>
        <taxon>Palaeognathae</taxon>
        <taxon>Tinamiformes</taxon>
        <taxon>Tinamidae</taxon>
        <taxon>Eudromia</taxon>
    </lineage>
</organism>
<evidence type="ECO:0000256" key="8">
    <source>
        <dbReference type="SAM" id="MobiDB-lite"/>
    </source>
</evidence>
<evidence type="ECO:0000256" key="7">
    <source>
        <dbReference type="PROSITE-ProRule" id="PRU10141"/>
    </source>
</evidence>
<gene>
    <name evidence="11" type="primary">Bub1</name>
    <name evidence="11" type="ORF">EUDELE_R07927</name>
</gene>
<dbReference type="GO" id="GO:0007094">
    <property type="term" value="P:mitotic spindle assembly checkpoint signaling"/>
    <property type="evidence" value="ECO:0007669"/>
    <property type="project" value="InterPro"/>
</dbReference>
<reference evidence="11 12" key="1">
    <citation type="submission" date="2019-09" db="EMBL/GenBank/DDBJ databases">
        <title>Bird 10,000 Genomes (B10K) Project - Family phase.</title>
        <authorList>
            <person name="Zhang G."/>
        </authorList>
    </citation>
    <scope>NUCLEOTIDE SEQUENCE [LARGE SCALE GENOMIC DNA]</scope>
    <source>
        <strain evidence="11">B10K-LSUMZ-16893</strain>
    </source>
</reference>
<dbReference type="InterPro" id="IPR011009">
    <property type="entry name" value="Kinase-like_dom_sf"/>
</dbReference>
<evidence type="ECO:0000259" key="10">
    <source>
        <dbReference type="PROSITE" id="PS51489"/>
    </source>
</evidence>
<feature type="non-terminal residue" evidence="11">
    <location>
        <position position="1095"/>
    </location>
</feature>
<keyword evidence="12" id="KW-1185">Reference proteome</keyword>
<dbReference type="PROSITE" id="PS50011">
    <property type="entry name" value="PROTEIN_KINASE_DOM"/>
    <property type="match status" value="1"/>
</dbReference>
<proteinExistence type="predicted"/>
<dbReference type="PROSITE" id="PS00107">
    <property type="entry name" value="PROTEIN_KINASE_ATP"/>
    <property type="match status" value="1"/>
</dbReference>
<dbReference type="Pfam" id="PF00069">
    <property type="entry name" value="Pkinase"/>
    <property type="match status" value="1"/>
</dbReference>
<evidence type="ECO:0000313" key="12">
    <source>
        <dbReference type="Proteomes" id="UP000533954"/>
    </source>
</evidence>
<feature type="region of interest" description="Disordered" evidence="8">
    <location>
        <begin position="296"/>
        <end position="320"/>
    </location>
</feature>
<dbReference type="SUPFAM" id="SSF56112">
    <property type="entry name" value="Protein kinase-like (PK-like)"/>
    <property type="match status" value="1"/>
</dbReference>
<comment type="caution">
    <text evidence="11">The sequence shown here is derived from an EMBL/GenBank/DDBJ whole genome shotgun (WGS) entry which is preliminary data.</text>
</comment>
<sequence length="1095" mass="123271">MTCRLSRRAHEVWIQNYEGNDPLEPWDRYVQWIEACPPNQEKQRLLPGLLQHVVKTFLNDTRYCQDPRFINCCIKLGEFITPPGQYFDYLFGQGIGAKTSTFYVAWAQHLVNEGHIQNAGTVLQKGLRNQAQPIETLRQMYCLNFCFCVLVAPDIKPLQTSQTENQMANQNDVPNLNDPASVCKNQGPDSAGTQSCSSSGTGEVKYITYLSKSEVVPKSSSTVPECEQVAMYVKSLLICEGSELSFEEVRAKIYLKKHERLRRQKEWEEEERESIRKKEAAVLELQALEQRLKELTRLTKSSSETKPEQSSAASAEPNKTVVHSHVMPGAALQQNRMASCQSLDPQTPWGLVPDRIKSNASSSTLPTSHAVDLVGHQRTSASLLEATYKDTIQTRPELGELQNDLLCSPFNDVSIREWTHPDLTHNQSAGKQYKLFALFSFLVSRIGNSSSASGNASQATPNTSLGGPMQATPFKVQPSPTVHTKEALGFLMDMFQKPILPESSLLEESEEELEAFARKSESHRSLNVNDIAPVVPIFSIFEDENEKENSRIPQHRNESEKPRTAGECPLTDCAARMEEEIQIPEFSKDDYTVWCAPYSNKPLALSPNNTRDFAQAAQLVSTPFHYLSTSQQALQKKGCGDDLLPVNLELSEALNKQTKSKELSPALECIAEQGQLQGNAISTTVSQKIQEQIVPNRPECFSSVGVDKASHEELSGTRQDRTDRSVRNSVLVENPWDEKLICKFLSKLPKPLSTYDSYFEWNSALPSIKPKTRLPLGSNLFHVDCLLGEGAFARVYQACILDASNPKNNQKVILKVQKLAGLWEFYIATQLVERLHPSVHHLYIHFYSAHFFQNGSILVGELYKYGTLLNAINIYKKLPEKVMPQALVIYFAVKILYMVEELHNCQIIHGDIKPDNFILGEKQVFPFTTRGASSFLDNDACDIDGLSHGLTLIDLGQSIDMKLFPEGTAFTASCETSGFQCIEMLTRKPWNYQTDYFGIAATVYCMLFGTYMKVKNENGIWKPEGAFRRLVVANATLWTEFFDSFLNIPNCHSLPALGALRAKLKDLFCQTYAKEIKFLRKRLVVLLIENLWSRK</sequence>
<keyword evidence="11" id="KW-0808">Transferase</keyword>
<evidence type="ECO:0000259" key="9">
    <source>
        <dbReference type="PROSITE" id="PS50011"/>
    </source>
</evidence>
<feature type="domain" description="BUB1 N-terminal" evidence="10">
    <location>
        <begin position="10"/>
        <end position="176"/>
    </location>
</feature>
<dbReference type="Gene3D" id="1.10.510.10">
    <property type="entry name" value="Transferase(Phosphotransferase) domain 1"/>
    <property type="match status" value="1"/>
</dbReference>
<dbReference type="SMART" id="SM00220">
    <property type="entry name" value="S_TKc"/>
    <property type="match status" value="1"/>
</dbReference>
<keyword evidence="4" id="KW-0995">Kinetochore</keyword>
<dbReference type="PANTHER" id="PTHR14030">
    <property type="entry name" value="MITOTIC CHECKPOINT SERINE/THREONINE-PROTEIN KINASE BUB1"/>
    <property type="match status" value="1"/>
</dbReference>
<feature type="binding site" evidence="7">
    <location>
        <position position="815"/>
    </location>
    <ligand>
        <name>ATP</name>
        <dbReference type="ChEBI" id="CHEBI:30616"/>
    </ligand>
</feature>
<keyword evidence="5 7" id="KW-0067">ATP-binding</keyword>
<dbReference type="GO" id="GO:0005524">
    <property type="term" value="F:ATP binding"/>
    <property type="evidence" value="ECO:0007669"/>
    <property type="project" value="UniProtKB-UniRule"/>
</dbReference>
<dbReference type="Gene3D" id="6.10.130.20">
    <property type="match status" value="1"/>
</dbReference>
<evidence type="ECO:0000313" key="11">
    <source>
        <dbReference type="EMBL" id="NXA40775.1"/>
    </source>
</evidence>
<keyword evidence="11" id="KW-0418">Kinase</keyword>
<dbReference type="GO" id="GO:0000776">
    <property type="term" value="C:kinetochore"/>
    <property type="evidence" value="ECO:0007669"/>
    <property type="project" value="UniProtKB-KW"/>
</dbReference>
<dbReference type="GO" id="GO:0051754">
    <property type="term" value="P:meiotic sister chromatid cohesion, centromeric"/>
    <property type="evidence" value="ECO:0007669"/>
    <property type="project" value="TreeGrafter"/>
</dbReference>
<dbReference type="InterPro" id="IPR017441">
    <property type="entry name" value="Protein_kinase_ATP_BS"/>
</dbReference>
<comment type="subcellular location">
    <subcellularLocation>
        <location evidence="1">Chromosome</location>
        <location evidence="1">Centromere</location>
        <location evidence="1">Kinetochore</location>
    </subcellularLocation>
</comment>
<dbReference type="InterPro" id="IPR000719">
    <property type="entry name" value="Prot_kinase_dom"/>
</dbReference>
<evidence type="ECO:0000256" key="5">
    <source>
        <dbReference type="ARBA" id="ARBA00022840"/>
    </source>
</evidence>
<dbReference type="SMART" id="SM00777">
    <property type="entry name" value="Mad3_BUB1_I"/>
    <property type="match status" value="1"/>
</dbReference>